<gene>
    <name evidence="4" type="ORF">A1O9_10583</name>
</gene>
<proteinExistence type="predicted"/>
<dbReference type="HOGENOM" id="CLU_005767_2_2_1"/>
<dbReference type="GO" id="GO:0003700">
    <property type="term" value="F:DNA-binding transcription factor activity"/>
    <property type="evidence" value="ECO:0007669"/>
    <property type="project" value="InterPro"/>
</dbReference>
<dbReference type="InterPro" id="IPR007219">
    <property type="entry name" value="XnlR_reg_dom"/>
</dbReference>
<dbReference type="PANTHER" id="PTHR46910:SF8">
    <property type="entry name" value="ZN(II)2CYS6 TRANSCRIPTION FACTOR (EUROFUNG)"/>
    <property type="match status" value="1"/>
</dbReference>
<dbReference type="Proteomes" id="UP000027920">
    <property type="component" value="Unassembled WGS sequence"/>
</dbReference>
<keyword evidence="5" id="KW-1185">Reference proteome</keyword>
<dbReference type="RefSeq" id="XP_013256198.1">
    <property type="nucleotide sequence ID" value="XM_013400744.1"/>
</dbReference>
<reference evidence="4 5" key="1">
    <citation type="submission" date="2013-03" db="EMBL/GenBank/DDBJ databases">
        <title>The Genome Sequence of Exophiala aquamarina CBS 119918.</title>
        <authorList>
            <consortium name="The Broad Institute Genomics Platform"/>
            <person name="Cuomo C."/>
            <person name="de Hoog S."/>
            <person name="Gorbushina A."/>
            <person name="Walker B."/>
            <person name="Young S.K."/>
            <person name="Zeng Q."/>
            <person name="Gargeya S."/>
            <person name="Fitzgerald M."/>
            <person name="Haas B."/>
            <person name="Abouelleil A."/>
            <person name="Allen A.W."/>
            <person name="Alvarado L."/>
            <person name="Arachchi H.M."/>
            <person name="Berlin A.M."/>
            <person name="Chapman S.B."/>
            <person name="Gainer-Dewar J."/>
            <person name="Goldberg J."/>
            <person name="Griggs A."/>
            <person name="Gujja S."/>
            <person name="Hansen M."/>
            <person name="Howarth C."/>
            <person name="Imamovic A."/>
            <person name="Ireland A."/>
            <person name="Larimer J."/>
            <person name="McCowan C."/>
            <person name="Murphy C."/>
            <person name="Pearson M."/>
            <person name="Poon T.W."/>
            <person name="Priest M."/>
            <person name="Roberts A."/>
            <person name="Saif S."/>
            <person name="Shea T."/>
            <person name="Sisk P."/>
            <person name="Sykes S."/>
            <person name="Wortman J."/>
            <person name="Nusbaum C."/>
            <person name="Birren B."/>
        </authorList>
    </citation>
    <scope>NUCLEOTIDE SEQUENCE [LARGE SCALE GENOMIC DNA]</scope>
    <source>
        <strain evidence="4 5">CBS 119918</strain>
    </source>
</reference>
<organism evidence="4 5">
    <name type="scientific">Exophiala aquamarina CBS 119918</name>
    <dbReference type="NCBI Taxonomy" id="1182545"/>
    <lineage>
        <taxon>Eukaryota</taxon>
        <taxon>Fungi</taxon>
        <taxon>Dikarya</taxon>
        <taxon>Ascomycota</taxon>
        <taxon>Pezizomycotina</taxon>
        <taxon>Eurotiomycetes</taxon>
        <taxon>Chaetothyriomycetidae</taxon>
        <taxon>Chaetothyriales</taxon>
        <taxon>Herpotrichiellaceae</taxon>
        <taxon>Exophiala</taxon>
    </lineage>
</organism>
<comment type="caution">
    <text evidence="4">The sequence shown here is derived from an EMBL/GenBank/DDBJ whole genome shotgun (WGS) entry which is preliminary data.</text>
</comment>
<dbReference type="GO" id="GO:0006351">
    <property type="term" value="P:DNA-templated transcription"/>
    <property type="evidence" value="ECO:0007669"/>
    <property type="project" value="InterPro"/>
</dbReference>
<name>A0A072P2W6_9EURO</name>
<keyword evidence="1" id="KW-0539">Nucleus</keyword>
<dbReference type="InterPro" id="IPR050987">
    <property type="entry name" value="AtrR-like"/>
</dbReference>
<sequence length="597" mass="66504">MVLFHEPSFRTELQQILSTGYVRKDRSAFVYLAVLVIGVGARYAAGSPDAESSYQGHDLDSLGRKLIRCIELKLLEIFDESGIEAVQIAIVMSSYHLYHGLPKRSFATLGSALKVALSIGLHKESSWRMSDHVVKEVWRRLWWALYTAEVFGAISYGTPCLMQDNEWDVAMPANIEDVALTCPGFDSQETYEGVTVGPVTIFSYQRFKFRLYRIASAITRNIYLRSGVTLKDIVREIKCINQRLTRWEKCIPPELRPESLKSLPTNERCRETTKVFQLQALVLQLSYDNIQLVLHRPLLTMNQVPRWPLIVGIPSRNTADEGLNECADEVNDMIKSSKCQCWISSLRTSTIGDYPDHLVASRSTHGAAYTGIQSFTAGVVLGIFALSDPLSDQAHQAKRALSKIIKLPKLHQYRTTVSDQCGQILEELLRLILAEEMKALLVDTGGPFNSGRTSANNNIAGSANVSGTDTTYDRNQCSGALSDLNQNRSQSLSQGSELDMDTDFFPLQSLLPSDIHDGNFSDALLSLQDVFRDGKGNATPAYVSRSQLSTRTTPTVTNMQLPLSQVPGNAPPRTTKPFDITTQAWIWDDLLWLPDAS</sequence>
<dbReference type="SMART" id="SM00906">
    <property type="entry name" value="Fungal_trans"/>
    <property type="match status" value="1"/>
</dbReference>
<evidence type="ECO:0000259" key="3">
    <source>
        <dbReference type="SMART" id="SM00906"/>
    </source>
</evidence>
<dbReference type="Pfam" id="PF04082">
    <property type="entry name" value="Fungal_trans"/>
    <property type="match status" value="1"/>
</dbReference>
<feature type="region of interest" description="Disordered" evidence="2">
    <location>
        <begin position="451"/>
        <end position="471"/>
    </location>
</feature>
<evidence type="ECO:0000256" key="1">
    <source>
        <dbReference type="ARBA" id="ARBA00023242"/>
    </source>
</evidence>
<dbReference type="CDD" id="cd12148">
    <property type="entry name" value="fungal_TF_MHR"/>
    <property type="match status" value="1"/>
</dbReference>
<dbReference type="STRING" id="1182545.A0A072P2W6"/>
<dbReference type="OrthoDB" id="6486656at2759"/>
<protein>
    <recommendedName>
        <fullName evidence="3">Xylanolytic transcriptional activator regulatory domain-containing protein</fullName>
    </recommendedName>
</protein>
<dbReference type="GO" id="GO:0003677">
    <property type="term" value="F:DNA binding"/>
    <property type="evidence" value="ECO:0007669"/>
    <property type="project" value="InterPro"/>
</dbReference>
<dbReference type="VEuPathDB" id="FungiDB:A1O9_10583"/>
<accession>A0A072P2W6</accession>
<evidence type="ECO:0000313" key="5">
    <source>
        <dbReference type="Proteomes" id="UP000027920"/>
    </source>
</evidence>
<dbReference type="GO" id="GO:0008270">
    <property type="term" value="F:zinc ion binding"/>
    <property type="evidence" value="ECO:0007669"/>
    <property type="project" value="InterPro"/>
</dbReference>
<dbReference type="EMBL" id="AMGV01000013">
    <property type="protein sequence ID" value="KEF53608.1"/>
    <property type="molecule type" value="Genomic_DNA"/>
</dbReference>
<dbReference type="AlphaFoldDB" id="A0A072P2W6"/>
<evidence type="ECO:0000256" key="2">
    <source>
        <dbReference type="SAM" id="MobiDB-lite"/>
    </source>
</evidence>
<dbReference type="PANTHER" id="PTHR46910">
    <property type="entry name" value="TRANSCRIPTION FACTOR PDR1"/>
    <property type="match status" value="1"/>
</dbReference>
<evidence type="ECO:0000313" key="4">
    <source>
        <dbReference type="EMBL" id="KEF53608.1"/>
    </source>
</evidence>
<feature type="domain" description="Xylanolytic transcriptional activator regulatory" evidence="3">
    <location>
        <begin position="105"/>
        <end position="178"/>
    </location>
</feature>
<dbReference type="GeneID" id="25285487"/>